<dbReference type="SMART" id="SM00587">
    <property type="entry name" value="CHK"/>
    <property type="match status" value="1"/>
</dbReference>
<sequence>MQCEALPRDLKVDLCRKVRGFVIGMGTGLTEEYALTLVRKWRDFGGVQKKRKIERVTINPLSVADLGFLSVVYNVILTFDDESEFQYIVKIPSSDRLNADVTTGAEQQAMEELLIIMHNRECLLYEILKDIDVPIPKLYACKEISHTDKAGYVVMESFIGRATVMGLTAQITAQQAFVLAKTLGKLQAEMEKVPKNLWADLNDTFRVEKDLVTPMVEPHSEMLIKYDPATFRPLIEKSKPFMNPQFTRYVKQIKAKELGVDSLVHSDLHGGNTMFQTNSDGSISNKLVTIFDWQSGAAGNSLCDLAGFTFMSVDPEVRRGCQQELMDTFYDTYVTNSKCPNPKFTKEVCQELYELAMIQAGLEWLMNFGFFATKPVGKNQAQSEAIVARMALRARFALEDSLKLMEKHDCHKIMKRLRE</sequence>
<accession>A0A811K2B3</accession>
<organism evidence="2 3">
    <name type="scientific">Bursaphelenchus okinawaensis</name>
    <dbReference type="NCBI Taxonomy" id="465554"/>
    <lineage>
        <taxon>Eukaryota</taxon>
        <taxon>Metazoa</taxon>
        <taxon>Ecdysozoa</taxon>
        <taxon>Nematoda</taxon>
        <taxon>Chromadorea</taxon>
        <taxon>Rhabditida</taxon>
        <taxon>Tylenchina</taxon>
        <taxon>Tylenchomorpha</taxon>
        <taxon>Aphelenchoidea</taxon>
        <taxon>Aphelenchoididae</taxon>
        <taxon>Bursaphelenchus</taxon>
    </lineage>
</organism>
<reference evidence="2" key="1">
    <citation type="submission" date="2020-09" db="EMBL/GenBank/DDBJ databases">
        <authorList>
            <person name="Kikuchi T."/>
        </authorList>
    </citation>
    <scope>NUCLEOTIDE SEQUENCE</scope>
    <source>
        <strain evidence="2">SH1</strain>
    </source>
</reference>
<feature type="domain" description="CHK kinase-like" evidence="1">
    <location>
        <begin position="153"/>
        <end position="339"/>
    </location>
</feature>
<dbReference type="SUPFAM" id="SSF56112">
    <property type="entry name" value="Protein kinase-like (PK-like)"/>
    <property type="match status" value="1"/>
</dbReference>
<dbReference type="Gene3D" id="3.90.1200.10">
    <property type="match status" value="1"/>
</dbReference>
<keyword evidence="3" id="KW-1185">Reference proteome</keyword>
<evidence type="ECO:0000259" key="1">
    <source>
        <dbReference type="SMART" id="SM00587"/>
    </source>
</evidence>
<comment type="caution">
    <text evidence="2">The sequence shown here is derived from an EMBL/GenBank/DDBJ whole genome shotgun (WGS) entry which is preliminary data.</text>
</comment>
<evidence type="ECO:0000313" key="3">
    <source>
        <dbReference type="Proteomes" id="UP000614601"/>
    </source>
</evidence>
<dbReference type="InterPro" id="IPR052961">
    <property type="entry name" value="Oxido-Kinase-like_Enzymes"/>
</dbReference>
<name>A0A811K2B3_9BILA</name>
<dbReference type="InterPro" id="IPR015897">
    <property type="entry name" value="CHK_kinase-like"/>
</dbReference>
<dbReference type="InterPro" id="IPR011009">
    <property type="entry name" value="Kinase-like_dom_sf"/>
</dbReference>
<proteinExistence type="predicted"/>
<gene>
    <name evidence="2" type="ORF">BOKJ2_LOCUS2776</name>
</gene>
<dbReference type="OrthoDB" id="5915577at2759"/>
<dbReference type="Proteomes" id="UP000614601">
    <property type="component" value="Unassembled WGS sequence"/>
</dbReference>
<dbReference type="EMBL" id="CAJFCW020000002">
    <property type="protein sequence ID" value="CAG9089716.1"/>
    <property type="molecule type" value="Genomic_DNA"/>
</dbReference>
<dbReference type="PANTHER" id="PTHR23020">
    <property type="entry name" value="UNCHARACTERIZED NUCLEAR HORMONE RECEPTOR-RELATED"/>
    <property type="match status" value="1"/>
</dbReference>
<dbReference type="Proteomes" id="UP000783686">
    <property type="component" value="Unassembled WGS sequence"/>
</dbReference>
<dbReference type="Pfam" id="PF07914">
    <property type="entry name" value="DUF1679"/>
    <property type="match status" value="1"/>
</dbReference>
<protein>
    <recommendedName>
        <fullName evidence="1">CHK kinase-like domain-containing protein</fullName>
    </recommendedName>
</protein>
<evidence type="ECO:0000313" key="2">
    <source>
        <dbReference type="EMBL" id="CAD5209616.1"/>
    </source>
</evidence>
<dbReference type="PANTHER" id="PTHR23020:SF41">
    <property type="entry name" value="AMINOGLYCOSIDE PHOSPHOTRANSFERASE DOMAIN-CONTAINING PROTEIN"/>
    <property type="match status" value="1"/>
</dbReference>
<dbReference type="InterPro" id="IPR012877">
    <property type="entry name" value="Dhs-27"/>
</dbReference>
<dbReference type="EMBL" id="CAJFDH010000002">
    <property type="protein sequence ID" value="CAD5209616.1"/>
    <property type="molecule type" value="Genomic_DNA"/>
</dbReference>
<dbReference type="AlphaFoldDB" id="A0A811K2B3"/>